<sequence>SQKTQLGISPSTLPRKTAQILMLQRGRQCGLSHKDIKWSQPHWTYSGHSHRGHKVVLFVSTSPKTVPGSPTDLCSINLYSIF</sequence>
<protein>
    <submittedName>
        <fullName evidence="1">Uncharacterized protein</fullName>
    </submittedName>
</protein>
<evidence type="ECO:0000313" key="2">
    <source>
        <dbReference type="Proteomes" id="UP000241769"/>
    </source>
</evidence>
<dbReference type="InParanoid" id="A0A2P6MPV1"/>
<feature type="non-terminal residue" evidence="1">
    <location>
        <position position="1"/>
    </location>
</feature>
<name>A0A2P6MPV1_9EUKA</name>
<comment type="caution">
    <text evidence="1">The sequence shown here is derived from an EMBL/GenBank/DDBJ whole genome shotgun (WGS) entry which is preliminary data.</text>
</comment>
<dbReference type="EMBL" id="MDYQ01000557">
    <property type="protein sequence ID" value="PRP73739.1"/>
    <property type="molecule type" value="Genomic_DNA"/>
</dbReference>
<dbReference type="AlphaFoldDB" id="A0A2P6MPV1"/>
<reference evidence="1 2" key="1">
    <citation type="journal article" date="2018" name="Genome Biol. Evol.">
        <title>Multiple Roots of Fruiting Body Formation in Amoebozoa.</title>
        <authorList>
            <person name="Hillmann F."/>
            <person name="Forbes G."/>
            <person name="Novohradska S."/>
            <person name="Ferling I."/>
            <person name="Riege K."/>
            <person name="Groth M."/>
            <person name="Westermann M."/>
            <person name="Marz M."/>
            <person name="Spaller T."/>
            <person name="Winckler T."/>
            <person name="Schaap P."/>
            <person name="Glockner G."/>
        </authorList>
    </citation>
    <scope>NUCLEOTIDE SEQUENCE [LARGE SCALE GENOMIC DNA]</scope>
    <source>
        <strain evidence="1 2">Jena</strain>
    </source>
</reference>
<proteinExistence type="predicted"/>
<accession>A0A2P6MPV1</accession>
<keyword evidence="2" id="KW-1185">Reference proteome</keyword>
<dbReference type="Proteomes" id="UP000241769">
    <property type="component" value="Unassembled WGS sequence"/>
</dbReference>
<organism evidence="1 2">
    <name type="scientific">Planoprotostelium fungivorum</name>
    <dbReference type="NCBI Taxonomy" id="1890364"/>
    <lineage>
        <taxon>Eukaryota</taxon>
        <taxon>Amoebozoa</taxon>
        <taxon>Evosea</taxon>
        <taxon>Variosea</taxon>
        <taxon>Cavosteliida</taxon>
        <taxon>Cavosteliaceae</taxon>
        <taxon>Planoprotostelium</taxon>
    </lineage>
</organism>
<gene>
    <name evidence="1" type="ORF">PROFUN_16418</name>
</gene>
<evidence type="ECO:0000313" key="1">
    <source>
        <dbReference type="EMBL" id="PRP73739.1"/>
    </source>
</evidence>